<organism evidence="2 3">
    <name type="scientific">Gnathostoma spinigerum</name>
    <dbReference type="NCBI Taxonomy" id="75299"/>
    <lineage>
        <taxon>Eukaryota</taxon>
        <taxon>Metazoa</taxon>
        <taxon>Ecdysozoa</taxon>
        <taxon>Nematoda</taxon>
        <taxon>Chromadorea</taxon>
        <taxon>Rhabditida</taxon>
        <taxon>Spirurina</taxon>
        <taxon>Gnathostomatomorpha</taxon>
        <taxon>Gnathostomatoidea</taxon>
        <taxon>Gnathostomatidae</taxon>
        <taxon>Gnathostoma</taxon>
    </lineage>
</organism>
<keyword evidence="3" id="KW-1185">Reference proteome</keyword>
<evidence type="ECO:0000256" key="1">
    <source>
        <dbReference type="SAM" id="Coils"/>
    </source>
</evidence>
<gene>
    <name evidence="2" type="ORF">AB6A40_009076</name>
</gene>
<protein>
    <submittedName>
        <fullName evidence="2">Uncharacterized protein</fullName>
    </submittedName>
</protein>
<sequence length="414" mass="47362">MAEVRSVVDLEDESAVEEQVRKLQSLEHALESEHSELINISQLAVELVSRIEPSNGSDANVVRSQIDDITQRWDGLVSNIDEHTRALVKSEKTEGDHLQRSNSVDEKIEEQLVADEKLEKITDDDDAKHTETSPIRTQLSTVQYSKSEQMPSTSSSSKKIVDLSPLEQFINHVDDVMDGLSKLSEWTISFQSEWNADNVREMVRTCQTKLKEIKEKESRVKQLETELEQLKTANISDEDLSRANDYFEDFTHEWSRIVSKISDTLNSLSTYNRTLQEKDTNSIIAHLDDFLTSAANIMETCIQTPFEEREKRLKNLQAEILSHSKSLTFLEQNHSDKESVEQLKAKMSEVTDTARRMRETCSILLRTEAYLRSTTSSIGDLEGLRRDLESCEVEYLLVDCPYTLHSRTPSLFPV</sequence>
<proteinExistence type="predicted"/>
<dbReference type="SUPFAM" id="SSF46966">
    <property type="entry name" value="Spectrin repeat"/>
    <property type="match status" value="2"/>
</dbReference>
<feature type="coiled-coil region" evidence="1">
    <location>
        <begin position="313"/>
        <end position="360"/>
    </location>
</feature>
<dbReference type="Gene3D" id="1.20.58.60">
    <property type="match status" value="1"/>
</dbReference>
<dbReference type="EMBL" id="JBGFUD010009110">
    <property type="protein sequence ID" value="MFH4982367.1"/>
    <property type="molecule type" value="Genomic_DNA"/>
</dbReference>
<reference evidence="2 3" key="1">
    <citation type="submission" date="2024-08" db="EMBL/GenBank/DDBJ databases">
        <title>Gnathostoma spinigerum genome.</title>
        <authorList>
            <person name="Gonzalez-Bertolin B."/>
            <person name="Monzon S."/>
            <person name="Zaballos A."/>
            <person name="Jimenez P."/>
            <person name="Dekumyoy P."/>
            <person name="Varona S."/>
            <person name="Cuesta I."/>
            <person name="Sumanam S."/>
            <person name="Adisakwattana P."/>
            <person name="Gasser R.B."/>
            <person name="Hernandez-Gonzalez A."/>
            <person name="Young N.D."/>
            <person name="Perteguer M.J."/>
        </authorList>
    </citation>
    <scope>NUCLEOTIDE SEQUENCE [LARGE SCALE GENOMIC DNA]</scope>
    <source>
        <strain evidence="2">AL3</strain>
        <tissue evidence="2">Liver</tissue>
    </source>
</reference>
<accession>A0ABD6EZX1</accession>
<dbReference type="InterPro" id="IPR002017">
    <property type="entry name" value="Spectrin_repeat"/>
</dbReference>
<evidence type="ECO:0000313" key="3">
    <source>
        <dbReference type="Proteomes" id="UP001608902"/>
    </source>
</evidence>
<feature type="coiled-coil region" evidence="1">
    <location>
        <begin position="196"/>
        <end position="240"/>
    </location>
</feature>
<dbReference type="Proteomes" id="UP001608902">
    <property type="component" value="Unassembled WGS sequence"/>
</dbReference>
<dbReference type="AlphaFoldDB" id="A0ABD6EZX1"/>
<comment type="caution">
    <text evidence="2">The sequence shown here is derived from an EMBL/GenBank/DDBJ whole genome shotgun (WGS) entry which is preliminary data.</text>
</comment>
<dbReference type="Pfam" id="PF00435">
    <property type="entry name" value="Spectrin"/>
    <property type="match status" value="1"/>
</dbReference>
<keyword evidence="1" id="KW-0175">Coiled coil</keyword>
<name>A0ABD6EZX1_9BILA</name>
<evidence type="ECO:0000313" key="2">
    <source>
        <dbReference type="EMBL" id="MFH4982367.1"/>
    </source>
</evidence>